<name>A0A223V369_9FLAO</name>
<dbReference type="OrthoDB" id="1043955at2"/>
<keyword evidence="2" id="KW-1185">Reference proteome</keyword>
<dbReference type="AlphaFoldDB" id="A0A223V369"/>
<organism evidence="1 2">
    <name type="scientific">Maribacter cobaltidurans</name>
    <dbReference type="NCBI Taxonomy" id="1178778"/>
    <lineage>
        <taxon>Bacteria</taxon>
        <taxon>Pseudomonadati</taxon>
        <taxon>Bacteroidota</taxon>
        <taxon>Flavobacteriia</taxon>
        <taxon>Flavobacteriales</taxon>
        <taxon>Flavobacteriaceae</taxon>
        <taxon>Maribacter</taxon>
    </lineage>
</organism>
<dbReference type="RefSeq" id="WP_094996454.1">
    <property type="nucleotide sequence ID" value="NZ_BMJL01000009.1"/>
</dbReference>
<evidence type="ECO:0000313" key="1">
    <source>
        <dbReference type="EMBL" id="ASV29831.1"/>
    </source>
</evidence>
<gene>
    <name evidence="1" type="ORF">CJ263_06140</name>
</gene>
<accession>A0A223V369</accession>
<dbReference type="Proteomes" id="UP000215244">
    <property type="component" value="Chromosome"/>
</dbReference>
<dbReference type="PROSITE" id="PS51257">
    <property type="entry name" value="PROKAR_LIPOPROTEIN"/>
    <property type="match status" value="1"/>
</dbReference>
<dbReference type="EMBL" id="CP022957">
    <property type="protein sequence ID" value="ASV29831.1"/>
    <property type="molecule type" value="Genomic_DNA"/>
</dbReference>
<evidence type="ECO:0000313" key="2">
    <source>
        <dbReference type="Proteomes" id="UP000215244"/>
    </source>
</evidence>
<protein>
    <submittedName>
        <fullName evidence="1">Uncharacterized protein</fullName>
    </submittedName>
</protein>
<reference evidence="1 2" key="1">
    <citation type="submission" date="2017-08" db="EMBL/GenBank/DDBJ databases">
        <title>The complete genome sequence of Maribacter sp. B1, isolated from deep-sea sediment.</title>
        <authorList>
            <person name="Wu Y.-H."/>
            <person name="Cheng H."/>
            <person name="Xu X.-W."/>
        </authorList>
    </citation>
    <scope>NUCLEOTIDE SEQUENCE [LARGE SCALE GENOMIC DNA]</scope>
    <source>
        <strain evidence="1 2">B1</strain>
    </source>
</reference>
<proteinExistence type="predicted"/>
<dbReference type="KEGG" id="marb:CJ263_06140"/>
<sequence length="202" mass="23560">MRFLASSLILLFLGCTPYPKKLGYKPLENDIHESINPYFSDSQKDYVYKANITVFDNRFGGILVIKKLDNTAHRIAFTTEFGNTIFDFNLSDQDFKVNRILKEMDSRILLNVLEQDFRTLIREEITPLEIFAKDNKVLTKAKIGSKLHFYKFENDTLSEIIRVGNQKKKVTFEFSEIKDSVARHIQITHYNIKLTISLQAIR</sequence>